<keyword evidence="2" id="KW-1185">Reference proteome</keyword>
<protein>
    <submittedName>
        <fullName evidence="1">Uncharacterized protein</fullName>
    </submittedName>
</protein>
<dbReference type="AlphaFoldDB" id="A0AAF0V4L2"/>
<dbReference type="Proteomes" id="UP001234989">
    <property type="component" value="Chromosome 12"/>
</dbReference>
<name>A0AAF0V4L2_SOLVR</name>
<proteinExistence type="predicted"/>
<evidence type="ECO:0000313" key="1">
    <source>
        <dbReference type="EMBL" id="WMV58793.1"/>
    </source>
</evidence>
<evidence type="ECO:0000313" key="2">
    <source>
        <dbReference type="Proteomes" id="UP001234989"/>
    </source>
</evidence>
<accession>A0AAF0V4L2</accession>
<sequence length="97" mass="10266">MGVYIGQEVGQGVLAKQVTPMSTMQAACVEGGAEDLGCTKGLSLSAKAVCGEAEGYSMFYERGNGMKLHGSVKEVKKSNYNQTTPHIEFGRAVYGLL</sequence>
<gene>
    <name evidence="1" type="ORF">MTR67_052178</name>
</gene>
<dbReference type="EMBL" id="CP133623">
    <property type="protein sequence ID" value="WMV58793.1"/>
    <property type="molecule type" value="Genomic_DNA"/>
</dbReference>
<reference evidence="1" key="1">
    <citation type="submission" date="2023-08" db="EMBL/GenBank/DDBJ databases">
        <title>A de novo genome assembly of Solanum verrucosum Schlechtendal, a Mexican diploid species geographically isolated from the other diploid A-genome species in potato relatives.</title>
        <authorList>
            <person name="Hosaka K."/>
        </authorList>
    </citation>
    <scope>NUCLEOTIDE SEQUENCE</scope>
    <source>
        <tissue evidence="1">Young leaves</tissue>
    </source>
</reference>
<organism evidence="1 2">
    <name type="scientific">Solanum verrucosum</name>
    <dbReference type="NCBI Taxonomy" id="315347"/>
    <lineage>
        <taxon>Eukaryota</taxon>
        <taxon>Viridiplantae</taxon>
        <taxon>Streptophyta</taxon>
        <taxon>Embryophyta</taxon>
        <taxon>Tracheophyta</taxon>
        <taxon>Spermatophyta</taxon>
        <taxon>Magnoliopsida</taxon>
        <taxon>eudicotyledons</taxon>
        <taxon>Gunneridae</taxon>
        <taxon>Pentapetalae</taxon>
        <taxon>asterids</taxon>
        <taxon>lamiids</taxon>
        <taxon>Solanales</taxon>
        <taxon>Solanaceae</taxon>
        <taxon>Solanoideae</taxon>
        <taxon>Solaneae</taxon>
        <taxon>Solanum</taxon>
    </lineage>
</organism>